<dbReference type="SUPFAM" id="SSF51905">
    <property type="entry name" value="FAD/NAD(P)-binding domain"/>
    <property type="match status" value="1"/>
</dbReference>
<evidence type="ECO:0000256" key="5">
    <source>
        <dbReference type="ARBA" id="ARBA00022857"/>
    </source>
</evidence>
<organism evidence="11 12">
    <name type="scientific">Aliiglaciecola litoralis</name>
    <dbReference type="NCBI Taxonomy" id="582857"/>
    <lineage>
        <taxon>Bacteria</taxon>
        <taxon>Pseudomonadati</taxon>
        <taxon>Pseudomonadota</taxon>
        <taxon>Gammaproteobacteria</taxon>
        <taxon>Alteromonadales</taxon>
        <taxon>Alteromonadaceae</taxon>
        <taxon>Aliiglaciecola</taxon>
    </lineage>
</organism>
<sequence length="454" mass="50520">MSDNQTPMITLAGGGLVGSLLALILAKKGYRVEVYESRPDLRRVDISAGRSINLALANRGIKPLEQLGLMSKINDMIIPMRGRMVHVEGETATLQPYGQHEYDVIYSISRGELNSFLLTEAENTGLVTIHFDSKISQVDFDTNQLSIVQGEHSQTVSFDKLIGTDGANSVVRDAILALNDNSQLSVDVLDHSYKELHISPDSQGQHKIDKQALHIWPRGQFMLIALPNQDGSFTVTLFMHTQGETSFATVKDEATINAFFDAHFASIKPELENLVGTYIENPTGSMATIKCGPWNYADKGLIIGDAAHAIVPFHGQGMNCGFEDCQSIAEHFPAANEAESADWHALFANIAKLRKPNADAIADMALENYIEMRDSVIQDSFLQKKAFAFKLQQWFPARFTPRYAMVMFQHRPYQEAYALGKIHDRLLQELCESYSSVDELTQQDADTLLTRYGL</sequence>
<evidence type="ECO:0000256" key="8">
    <source>
        <dbReference type="ARBA" id="ARBA00047818"/>
    </source>
</evidence>
<keyword evidence="4 9" id="KW-0274">FAD</keyword>
<dbReference type="EMBL" id="BAAAFD010000004">
    <property type="protein sequence ID" value="GAA0856260.1"/>
    <property type="molecule type" value="Genomic_DNA"/>
</dbReference>
<evidence type="ECO:0000256" key="7">
    <source>
        <dbReference type="ARBA" id="ARBA00023033"/>
    </source>
</evidence>
<evidence type="ECO:0000313" key="12">
    <source>
        <dbReference type="Proteomes" id="UP001500359"/>
    </source>
</evidence>
<comment type="cofactor">
    <cofactor evidence="1 9">
        <name>FAD</name>
        <dbReference type="ChEBI" id="CHEBI:57692"/>
    </cofactor>
</comment>
<comment type="similarity">
    <text evidence="9">Belongs to the aromatic-ring hydroxylase family. KMO subfamily.</text>
</comment>
<keyword evidence="2 9" id="KW-0285">Flavoprotein</keyword>
<dbReference type="RefSeq" id="WP_343858836.1">
    <property type="nucleotide sequence ID" value="NZ_BAAAFD010000004.1"/>
</dbReference>
<keyword evidence="6 9" id="KW-0560">Oxidoreductase</keyword>
<evidence type="ECO:0000256" key="6">
    <source>
        <dbReference type="ARBA" id="ARBA00023002"/>
    </source>
</evidence>
<comment type="catalytic activity">
    <reaction evidence="8 9">
        <text>L-kynurenine + NADPH + O2 + H(+) = 3-hydroxy-L-kynurenine + NADP(+) + H2O</text>
        <dbReference type="Rhea" id="RHEA:20545"/>
        <dbReference type="ChEBI" id="CHEBI:15377"/>
        <dbReference type="ChEBI" id="CHEBI:15378"/>
        <dbReference type="ChEBI" id="CHEBI:15379"/>
        <dbReference type="ChEBI" id="CHEBI:57783"/>
        <dbReference type="ChEBI" id="CHEBI:57959"/>
        <dbReference type="ChEBI" id="CHEBI:58125"/>
        <dbReference type="ChEBI" id="CHEBI:58349"/>
        <dbReference type="EC" id="1.14.13.9"/>
    </reaction>
</comment>
<reference evidence="12" key="1">
    <citation type="journal article" date="2019" name="Int. J. Syst. Evol. Microbiol.">
        <title>The Global Catalogue of Microorganisms (GCM) 10K type strain sequencing project: providing services to taxonomists for standard genome sequencing and annotation.</title>
        <authorList>
            <consortium name="The Broad Institute Genomics Platform"/>
            <consortium name="The Broad Institute Genome Sequencing Center for Infectious Disease"/>
            <person name="Wu L."/>
            <person name="Ma J."/>
        </authorList>
    </citation>
    <scope>NUCLEOTIDE SEQUENCE [LARGE SCALE GENOMIC DNA]</scope>
    <source>
        <strain evidence="12">JCM 15896</strain>
    </source>
</reference>
<keyword evidence="12" id="KW-1185">Reference proteome</keyword>
<dbReference type="Proteomes" id="UP001500359">
    <property type="component" value="Unassembled WGS sequence"/>
</dbReference>
<evidence type="ECO:0000256" key="3">
    <source>
        <dbReference type="ARBA" id="ARBA00022642"/>
    </source>
</evidence>
<feature type="domain" description="FAD-binding" evidence="10">
    <location>
        <begin position="11"/>
        <end position="332"/>
    </location>
</feature>
<protein>
    <recommendedName>
        <fullName evidence="9">Kynurenine 3-monooxygenase</fullName>
        <ecNumber evidence="9">1.14.13.9</ecNumber>
    </recommendedName>
    <alternativeName>
        <fullName evidence="9">Kynurenine 3-hydroxylase</fullName>
    </alternativeName>
</protein>
<comment type="function">
    <text evidence="9">Catalyzes the hydroxylation of L-kynurenine (L-Kyn) to form 3-hydroxy-L-kynurenine (L-3OHKyn). Required for synthesis of quinolinic acid.</text>
</comment>
<keyword evidence="3 9" id="KW-0662">Pyridine nucleotide biosynthesis</keyword>
<keyword evidence="5 9" id="KW-0521">NADP</keyword>
<dbReference type="HAMAP" id="MF_01971">
    <property type="entry name" value="Kynurenine_monooxygenase"/>
    <property type="match status" value="1"/>
</dbReference>
<dbReference type="PANTHER" id="PTHR46028:SF2">
    <property type="entry name" value="KYNURENINE 3-MONOOXYGENASE"/>
    <property type="match status" value="1"/>
</dbReference>
<dbReference type="InterPro" id="IPR027545">
    <property type="entry name" value="Kynurenine_monooxygenase"/>
</dbReference>
<dbReference type="PANTHER" id="PTHR46028">
    <property type="entry name" value="KYNURENINE 3-MONOOXYGENASE"/>
    <property type="match status" value="1"/>
</dbReference>
<comment type="caution">
    <text evidence="11">The sequence shown here is derived from an EMBL/GenBank/DDBJ whole genome shotgun (WGS) entry which is preliminary data.</text>
</comment>
<evidence type="ECO:0000259" key="10">
    <source>
        <dbReference type="Pfam" id="PF01494"/>
    </source>
</evidence>
<evidence type="ECO:0000256" key="1">
    <source>
        <dbReference type="ARBA" id="ARBA00001974"/>
    </source>
</evidence>
<dbReference type="Gene3D" id="3.50.50.60">
    <property type="entry name" value="FAD/NAD(P)-binding domain"/>
    <property type="match status" value="1"/>
</dbReference>
<name>A0ABP3WTL7_9ALTE</name>
<dbReference type="EC" id="1.14.13.9" evidence="9"/>
<evidence type="ECO:0000256" key="9">
    <source>
        <dbReference type="HAMAP-Rule" id="MF_01971"/>
    </source>
</evidence>
<dbReference type="InterPro" id="IPR002938">
    <property type="entry name" value="FAD-bd"/>
</dbReference>
<evidence type="ECO:0000256" key="4">
    <source>
        <dbReference type="ARBA" id="ARBA00022827"/>
    </source>
</evidence>
<gene>
    <name evidence="9" type="primary">kmo</name>
    <name evidence="11" type="ORF">GCM10009114_17470</name>
</gene>
<dbReference type="InterPro" id="IPR036188">
    <property type="entry name" value="FAD/NAD-bd_sf"/>
</dbReference>
<proteinExistence type="inferred from homology"/>
<keyword evidence="7 9" id="KW-0503">Monooxygenase</keyword>
<evidence type="ECO:0000313" key="11">
    <source>
        <dbReference type="EMBL" id="GAA0856260.1"/>
    </source>
</evidence>
<accession>A0ABP3WTL7</accession>
<evidence type="ECO:0000256" key="2">
    <source>
        <dbReference type="ARBA" id="ARBA00022630"/>
    </source>
</evidence>
<dbReference type="PRINTS" id="PR00420">
    <property type="entry name" value="RNGMNOXGNASE"/>
</dbReference>
<comment type="pathway">
    <text evidence="9">Cofactor biosynthesis; NAD(+) biosynthesis; quinolinate from L-kynurenine: step 1/3.</text>
</comment>
<dbReference type="Pfam" id="PF01494">
    <property type="entry name" value="FAD_binding_3"/>
    <property type="match status" value="1"/>
</dbReference>